<feature type="transmembrane region" description="Helical" evidence="1">
    <location>
        <begin position="128"/>
        <end position="149"/>
    </location>
</feature>
<keyword evidence="4" id="KW-1185">Reference proteome</keyword>
<feature type="domain" description="CWH43-like N-terminal" evidence="2">
    <location>
        <begin position="10"/>
        <end position="188"/>
    </location>
</feature>
<feature type="transmembrane region" description="Helical" evidence="1">
    <location>
        <begin position="188"/>
        <end position="209"/>
    </location>
</feature>
<comment type="caution">
    <text evidence="3">The sequence shown here is derived from an EMBL/GenBank/DDBJ whole genome shotgun (WGS) entry which is preliminary data.</text>
</comment>
<dbReference type="AlphaFoldDB" id="A0A815HIC2"/>
<dbReference type="Pfam" id="PF10277">
    <property type="entry name" value="Frag1"/>
    <property type="match status" value="1"/>
</dbReference>
<feature type="transmembrane region" description="Helical" evidence="1">
    <location>
        <begin position="161"/>
        <end position="182"/>
    </location>
</feature>
<feature type="transmembrane region" description="Helical" evidence="1">
    <location>
        <begin position="7"/>
        <end position="30"/>
    </location>
</feature>
<name>A0A815HIC2_ADIRI</name>
<evidence type="ECO:0000256" key="1">
    <source>
        <dbReference type="SAM" id="Phobius"/>
    </source>
</evidence>
<gene>
    <name evidence="3" type="ORF">XAT740_LOCUS31704</name>
</gene>
<feature type="transmembrane region" description="Helical" evidence="1">
    <location>
        <begin position="93"/>
        <end position="116"/>
    </location>
</feature>
<keyword evidence="1" id="KW-0812">Transmembrane</keyword>
<dbReference type="EMBL" id="CAJNOR010002905">
    <property type="protein sequence ID" value="CAF1355181.1"/>
    <property type="molecule type" value="Genomic_DNA"/>
</dbReference>
<protein>
    <recommendedName>
        <fullName evidence="2">CWH43-like N-terminal domain-containing protein</fullName>
    </recommendedName>
</protein>
<evidence type="ECO:0000313" key="4">
    <source>
        <dbReference type="Proteomes" id="UP000663828"/>
    </source>
</evidence>
<dbReference type="Proteomes" id="UP000663828">
    <property type="component" value="Unassembled WGS sequence"/>
</dbReference>
<dbReference type="InterPro" id="IPR019402">
    <property type="entry name" value="CWH43_N"/>
</dbReference>
<sequence>MNRILELIWYWCLVILPFTAILTFILTLVVCSQAQRKSDLYQTTLPNISILAKGPGYRYFVAGFVLLVPQLLLITLGRLLFLLDSQTIVHRVILYIIHSCALIISVFLLIMAIVSVDHNGPLHVTGAIGMFSSFFTYFILHTIVVFYLFIRRAKAPRHSNILLPLWFLMCCVLAIVCFSIWAATFQSIPQYIAAGTPFLYVLGFIPQFWSQARMKRRSSVASFEEHNIDRINL</sequence>
<keyword evidence="1" id="KW-0472">Membrane</keyword>
<keyword evidence="1" id="KW-1133">Transmembrane helix</keyword>
<organism evidence="3 4">
    <name type="scientific">Adineta ricciae</name>
    <name type="common">Rotifer</name>
    <dbReference type="NCBI Taxonomy" id="249248"/>
    <lineage>
        <taxon>Eukaryota</taxon>
        <taxon>Metazoa</taxon>
        <taxon>Spiralia</taxon>
        <taxon>Gnathifera</taxon>
        <taxon>Rotifera</taxon>
        <taxon>Eurotatoria</taxon>
        <taxon>Bdelloidea</taxon>
        <taxon>Adinetida</taxon>
        <taxon>Adinetidae</taxon>
        <taxon>Adineta</taxon>
    </lineage>
</organism>
<evidence type="ECO:0000313" key="3">
    <source>
        <dbReference type="EMBL" id="CAF1355181.1"/>
    </source>
</evidence>
<evidence type="ECO:0000259" key="2">
    <source>
        <dbReference type="Pfam" id="PF10277"/>
    </source>
</evidence>
<accession>A0A815HIC2</accession>
<proteinExistence type="predicted"/>
<reference evidence="3" key="1">
    <citation type="submission" date="2021-02" db="EMBL/GenBank/DDBJ databases">
        <authorList>
            <person name="Nowell W R."/>
        </authorList>
    </citation>
    <scope>NUCLEOTIDE SEQUENCE</scope>
</reference>
<feature type="transmembrane region" description="Helical" evidence="1">
    <location>
        <begin position="59"/>
        <end position="81"/>
    </location>
</feature>